<evidence type="ECO:0000256" key="2">
    <source>
        <dbReference type="ARBA" id="ARBA00022617"/>
    </source>
</evidence>
<proteinExistence type="inferred from homology"/>
<dbReference type="Gene3D" id="1.10.630.10">
    <property type="entry name" value="Cytochrome P450"/>
    <property type="match status" value="1"/>
</dbReference>
<evidence type="ECO:0000313" key="10">
    <source>
        <dbReference type="Proteomes" id="UP000250079"/>
    </source>
</evidence>
<evidence type="ECO:0000256" key="8">
    <source>
        <dbReference type="RuleBase" id="RU000461"/>
    </source>
</evidence>
<evidence type="ECO:0000256" key="1">
    <source>
        <dbReference type="ARBA" id="ARBA00010617"/>
    </source>
</evidence>
<organism evidence="9 10">
    <name type="scientific">Granulosicoccus antarcticus IMCC3135</name>
    <dbReference type="NCBI Taxonomy" id="1192854"/>
    <lineage>
        <taxon>Bacteria</taxon>
        <taxon>Pseudomonadati</taxon>
        <taxon>Pseudomonadota</taxon>
        <taxon>Gammaproteobacteria</taxon>
        <taxon>Chromatiales</taxon>
        <taxon>Granulosicoccaceae</taxon>
        <taxon>Granulosicoccus</taxon>
    </lineage>
</organism>
<evidence type="ECO:0000256" key="7">
    <source>
        <dbReference type="PIRSR" id="PIRSR602401-1"/>
    </source>
</evidence>
<dbReference type="EC" id="1.14.13.133" evidence="9"/>
<accession>A0A2Z2NQ35</accession>
<keyword evidence="6 8" id="KW-0503">Monooxygenase</keyword>
<sequence>MSHTNRPPRLAPGPDEPFDVNVDDASFEKLAQWRELYGDIVNVTPRVRKSQALVLNNPEHVKHVLIGNHRNYAKGVGFERVKMLLGNGIIVSDGDFWRSQRRMIQPVFHRKIIASQAAMMQACNEVKLHDWQAKAASGTVIDITTEMSSLALEVILRSLFSDDLDELIEREGANPFSMLVEDVTRDLKMAMRFRALTRHVADVMARRRAEKRIEHDFLSLLMETRDKDTLQPMSDKALIDEVMTIIVAGHETTAGTLNWAWYLLSQDERVEQLVHAEVDSLGRSSQFDDLGALSYTRQVIDETLRLYPPVWLFSRKAIAEDELPHESGAIRVPAGADIFLCPYLLHRDARYWQDPEAFLPERFDEQNSKQRNRHAYYPFSLGSRRCIGEFFSMVDMQLHLGLLAQHIRLKHVPGEPVMIEPHINLRSRHSIMMLPVAR</sequence>
<dbReference type="GO" id="GO:0016705">
    <property type="term" value="F:oxidoreductase activity, acting on paired donors, with incorporation or reduction of molecular oxygen"/>
    <property type="evidence" value="ECO:0007669"/>
    <property type="project" value="InterPro"/>
</dbReference>
<dbReference type="GO" id="GO:0020037">
    <property type="term" value="F:heme binding"/>
    <property type="evidence" value="ECO:0007669"/>
    <property type="project" value="InterPro"/>
</dbReference>
<dbReference type="GO" id="GO:0004497">
    <property type="term" value="F:monooxygenase activity"/>
    <property type="evidence" value="ECO:0007669"/>
    <property type="project" value="UniProtKB-KW"/>
</dbReference>
<dbReference type="GO" id="GO:0005506">
    <property type="term" value="F:iron ion binding"/>
    <property type="evidence" value="ECO:0007669"/>
    <property type="project" value="InterPro"/>
</dbReference>
<dbReference type="RefSeq" id="WP_088917875.1">
    <property type="nucleotide sequence ID" value="NZ_CP018632.1"/>
</dbReference>
<evidence type="ECO:0000256" key="6">
    <source>
        <dbReference type="ARBA" id="ARBA00023033"/>
    </source>
</evidence>
<dbReference type="InterPro" id="IPR002401">
    <property type="entry name" value="Cyt_P450_E_grp-I"/>
</dbReference>
<dbReference type="EMBL" id="CP018632">
    <property type="protein sequence ID" value="ASJ72575.1"/>
    <property type="molecule type" value="Genomic_DNA"/>
</dbReference>
<evidence type="ECO:0000256" key="4">
    <source>
        <dbReference type="ARBA" id="ARBA00023002"/>
    </source>
</evidence>
<dbReference type="PROSITE" id="PS00086">
    <property type="entry name" value="CYTOCHROME_P450"/>
    <property type="match status" value="1"/>
</dbReference>
<dbReference type="PANTHER" id="PTHR24291">
    <property type="entry name" value="CYTOCHROME P450 FAMILY 4"/>
    <property type="match status" value="1"/>
</dbReference>
<dbReference type="InterPro" id="IPR036396">
    <property type="entry name" value="Cyt_P450_sf"/>
</dbReference>
<dbReference type="PANTHER" id="PTHR24291:SF50">
    <property type="entry name" value="BIFUNCTIONAL ALBAFLAVENONE MONOOXYGENASE_TERPENE SYNTHASE"/>
    <property type="match status" value="1"/>
</dbReference>
<comment type="similarity">
    <text evidence="1 8">Belongs to the cytochrome P450 family.</text>
</comment>
<feature type="binding site" description="axial binding residue" evidence="7">
    <location>
        <position position="386"/>
    </location>
    <ligand>
        <name>heme</name>
        <dbReference type="ChEBI" id="CHEBI:30413"/>
    </ligand>
    <ligandPart>
        <name>Fe</name>
        <dbReference type="ChEBI" id="CHEBI:18248"/>
    </ligandPart>
</feature>
<dbReference type="PRINTS" id="PR00463">
    <property type="entry name" value="EP450I"/>
</dbReference>
<evidence type="ECO:0000256" key="3">
    <source>
        <dbReference type="ARBA" id="ARBA00022723"/>
    </source>
</evidence>
<dbReference type="InterPro" id="IPR017972">
    <property type="entry name" value="Cyt_P450_CS"/>
</dbReference>
<evidence type="ECO:0000313" key="9">
    <source>
        <dbReference type="EMBL" id="ASJ72575.1"/>
    </source>
</evidence>
<keyword evidence="2 7" id="KW-0349">Heme</keyword>
<keyword evidence="4 8" id="KW-0560">Oxidoreductase</keyword>
<dbReference type="PRINTS" id="PR00385">
    <property type="entry name" value="P450"/>
</dbReference>
<keyword evidence="5 7" id="KW-0408">Iron</keyword>
<dbReference type="InterPro" id="IPR050196">
    <property type="entry name" value="Cytochrome_P450_Monoox"/>
</dbReference>
<dbReference type="KEGG" id="gai:IMCC3135_12435"/>
<reference evidence="9 10" key="1">
    <citation type="submission" date="2016-12" db="EMBL/GenBank/DDBJ databases">
        <authorList>
            <person name="Song W.-J."/>
            <person name="Kurnit D.M."/>
        </authorList>
    </citation>
    <scope>NUCLEOTIDE SEQUENCE [LARGE SCALE GENOMIC DNA]</scope>
    <source>
        <strain evidence="9 10">IMCC3135</strain>
    </source>
</reference>
<protein>
    <submittedName>
        <fullName evidence="9">Pentalenene oxygenase</fullName>
        <ecNumber evidence="9">1.14.13.133</ecNumber>
    </submittedName>
</protein>
<gene>
    <name evidence="9" type="primary">ptlI</name>
    <name evidence="9" type="ORF">IMCC3135_12435</name>
</gene>
<dbReference type="CDD" id="cd20620">
    <property type="entry name" value="CYP132-like"/>
    <property type="match status" value="1"/>
</dbReference>
<dbReference type="AlphaFoldDB" id="A0A2Z2NQ35"/>
<comment type="cofactor">
    <cofactor evidence="7">
        <name>heme</name>
        <dbReference type="ChEBI" id="CHEBI:30413"/>
    </cofactor>
</comment>
<keyword evidence="3 7" id="KW-0479">Metal-binding</keyword>
<name>A0A2Z2NQ35_9GAMM</name>
<dbReference type="Pfam" id="PF00067">
    <property type="entry name" value="p450"/>
    <property type="match status" value="1"/>
</dbReference>
<dbReference type="SUPFAM" id="SSF48264">
    <property type="entry name" value="Cytochrome P450"/>
    <property type="match status" value="1"/>
</dbReference>
<dbReference type="InterPro" id="IPR001128">
    <property type="entry name" value="Cyt_P450"/>
</dbReference>
<evidence type="ECO:0000256" key="5">
    <source>
        <dbReference type="ARBA" id="ARBA00023004"/>
    </source>
</evidence>
<dbReference type="OrthoDB" id="9764248at2"/>
<dbReference type="Proteomes" id="UP000250079">
    <property type="component" value="Chromosome"/>
</dbReference>
<keyword evidence="10" id="KW-1185">Reference proteome</keyword>